<dbReference type="AlphaFoldDB" id="A0AAV2Q528"/>
<organism evidence="5 6">
    <name type="scientific">Meganyctiphanes norvegica</name>
    <name type="common">Northern krill</name>
    <name type="synonym">Thysanopoda norvegica</name>
    <dbReference type="NCBI Taxonomy" id="48144"/>
    <lineage>
        <taxon>Eukaryota</taxon>
        <taxon>Metazoa</taxon>
        <taxon>Ecdysozoa</taxon>
        <taxon>Arthropoda</taxon>
        <taxon>Crustacea</taxon>
        <taxon>Multicrustacea</taxon>
        <taxon>Malacostraca</taxon>
        <taxon>Eumalacostraca</taxon>
        <taxon>Eucarida</taxon>
        <taxon>Euphausiacea</taxon>
        <taxon>Euphausiidae</taxon>
        <taxon>Meganyctiphanes</taxon>
    </lineage>
</organism>
<evidence type="ECO:0000259" key="4">
    <source>
        <dbReference type="PROSITE" id="PS01180"/>
    </source>
</evidence>
<comment type="caution">
    <text evidence="5">The sequence shown here is derived from an EMBL/GenBank/DDBJ whole genome shotgun (WGS) entry which is preliminary data.</text>
</comment>
<evidence type="ECO:0000256" key="2">
    <source>
        <dbReference type="PROSITE-ProRule" id="PRU00059"/>
    </source>
</evidence>
<evidence type="ECO:0000256" key="3">
    <source>
        <dbReference type="SAM" id="SignalP"/>
    </source>
</evidence>
<evidence type="ECO:0000313" key="6">
    <source>
        <dbReference type="Proteomes" id="UP001497623"/>
    </source>
</evidence>
<dbReference type="InterPro" id="IPR058698">
    <property type="entry name" value="CUB_metazoa"/>
</dbReference>
<feature type="non-terminal residue" evidence="5">
    <location>
        <position position="1"/>
    </location>
</feature>
<feature type="chain" id="PRO_5043842104" description="CUB domain-containing protein" evidence="3">
    <location>
        <begin position="18"/>
        <end position="394"/>
    </location>
</feature>
<name>A0AAV2Q528_MEGNR</name>
<sequence length="394" mass="43175">NSISLFVFELFLILSKGHKGDTLGIHSLQDEKEINHQQESTGDVAIVDNRKGNEKAFLFVRIRPDTCSSTNSTSLNLKGTCQEAGDCALQGGTHAGTCAEGVGTCCVAQHTCGDYTRLKQTYFVNPGHPKHDKSQGTCVYTVNRHDSTMCQIKLDMMKMSLTQPDERSGVCIQDVFQVLGGKGGETPPVCGDNDGQHMYIDFPAGGGPIKLSLDRVFSSSKRFWNIQVTQIPCNSHLKAPSGCLQYYTDTMGTVSSFNFDPQHAPPYSSRQLSSQDYSVCVATGENHCSIEWEPQVENTRNSFLMSYNLNALDPKVLGNLKTGSRQCKTDYISIPGAHGSDSIGMVGDRLCGLAFPHKVISSSRPFMLYVKTDDNEEEDGGNSGFRLSYRQMPC</sequence>
<evidence type="ECO:0000313" key="5">
    <source>
        <dbReference type="EMBL" id="CAL4068987.1"/>
    </source>
</evidence>
<keyword evidence="3" id="KW-0732">Signal</keyword>
<reference evidence="5 6" key="1">
    <citation type="submission" date="2024-05" db="EMBL/GenBank/DDBJ databases">
        <authorList>
            <person name="Wallberg A."/>
        </authorList>
    </citation>
    <scope>NUCLEOTIDE SEQUENCE [LARGE SCALE GENOMIC DNA]</scope>
</reference>
<keyword evidence="6" id="KW-1185">Reference proteome</keyword>
<keyword evidence="1" id="KW-1015">Disulfide bond</keyword>
<feature type="domain" description="CUB" evidence="4">
    <location>
        <begin position="112"/>
        <end position="231"/>
    </location>
</feature>
<comment type="caution">
    <text evidence="2">Lacks conserved residue(s) required for the propagation of feature annotation.</text>
</comment>
<proteinExistence type="predicted"/>
<dbReference type="PANTHER" id="PTHR33236:SF5">
    <property type="entry name" value="CUB DOMAIN-CONTAINING PROTEIN"/>
    <property type="match status" value="1"/>
</dbReference>
<dbReference type="Pfam" id="PF26080">
    <property type="entry name" value="CUB_animal"/>
    <property type="match status" value="1"/>
</dbReference>
<dbReference type="Proteomes" id="UP001497623">
    <property type="component" value="Unassembled WGS sequence"/>
</dbReference>
<dbReference type="InterPro" id="IPR035914">
    <property type="entry name" value="Sperma_CUB_dom_sf"/>
</dbReference>
<dbReference type="PANTHER" id="PTHR33236">
    <property type="entry name" value="INTRAFLAGELLAR TRANSPORT PROTEIN 122 FAMILY PROTEIN-RELATED"/>
    <property type="match status" value="1"/>
</dbReference>
<dbReference type="PROSITE" id="PS01180">
    <property type="entry name" value="CUB"/>
    <property type="match status" value="2"/>
</dbReference>
<accession>A0AAV2Q528</accession>
<feature type="signal peptide" evidence="3">
    <location>
        <begin position="1"/>
        <end position="17"/>
    </location>
</feature>
<dbReference type="EMBL" id="CAXKWB010003332">
    <property type="protein sequence ID" value="CAL4068987.1"/>
    <property type="molecule type" value="Genomic_DNA"/>
</dbReference>
<gene>
    <name evidence="5" type="ORF">MNOR_LOCUS7526</name>
</gene>
<feature type="domain" description="CUB" evidence="4">
    <location>
        <begin position="243"/>
        <end position="392"/>
    </location>
</feature>
<protein>
    <recommendedName>
        <fullName evidence="4">CUB domain-containing protein</fullName>
    </recommendedName>
</protein>
<dbReference type="Gene3D" id="2.60.120.290">
    <property type="entry name" value="Spermadhesin, CUB domain"/>
    <property type="match status" value="1"/>
</dbReference>
<dbReference type="SUPFAM" id="SSF49854">
    <property type="entry name" value="Spermadhesin, CUB domain"/>
    <property type="match status" value="2"/>
</dbReference>
<dbReference type="InterPro" id="IPR000859">
    <property type="entry name" value="CUB_dom"/>
</dbReference>
<evidence type="ECO:0000256" key="1">
    <source>
        <dbReference type="ARBA" id="ARBA00023157"/>
    </source>
</evidence>